<reference evidence="3" key="1">
    <citation type="submission" date="2016-03" db="EMBL/GenBank/DDBJ databases">
        <authorList>
            <person name="Devillers H."/>
        </authorList>
    </citation>
    <scope>NUCLEOTIDE SEQUENCE [LARGE SCALE GENOMIC DNA]</scope>
</reference>
<protein>
    <submittedName>
        <fullName evidence="2">LAMI_0C09472g1_1</fullName>
    </submittedName>
</protein>
<evidence type="ECO:0000313" key="2">
    <source>
        <dbReference type="EMBL" id="SCU84935.1"/>
    </source>
</evidence>
<dbReference type="EMBL" id="LT598466">
    <property type="protein sequence ID" value="SCU84935.1"/>
    <property type="molecule type" value="Genomic_DNA"/>
</dbReference>
<dbReference type="OrthoDB" id="4066296at2759"/>
<gene>
    <name evidence="2" type="ORF">LAMI_0C09472G</name>
</gene>
<accession>A0A1G4J557</accession>
<feature type="compositionally biased region" description="Basic and acidic residues" evidence="1">
    <location>
        <begin position="8"/>
        <end position="21"/>
    </location>
</feature>
<sequence>MSSLNVEVKSDSLSDGSKPDNGDQVVTVFDLASEIEQSINSIVKQVEKNDKEFEARYDTILKTIESLEEQ</sequence>
<organism evidence="2 3">
    <name type="scientific">Lachancea mirantina</name>
    <dbReference type="NCBI Taxonomy" id="1230905"/>
    <lineage>
        <taxon>Eukaryota</taxon>
        <taxon>Fungi</taxon>
        <taxon>Dikarya</taxon>
        <taxon>Ascomycota</taxon>
        <taxon>Saccharomycotina</taxon>
        <taxon>Saccharomycetes</taxon>
        <taxon>Saccharomycetales</taxon>
        <taxon>Saccharomycetaceae</taxon>
        <taxon>Lachancea</taxon>
    </lineage>
</organism>
<keyword evidence="3" id="KW-1185">Reference proteome</keyword>
<feature type="region of interest" description="Disordered" evidence="1">
    <location>
        <begin position="1"/>
        <end position="23"/>
    </location>
</feature>
<proteinExistence type="predicted"/>
<dbReference type="AlphaFoldDB" id="A0A1G4J557"/>
<dbReference type="Proteomes" id="UP000191024">
    <property type="component" value="Chromosome C"/>
</dbReference>
<name>A0A1G4J557_9SACH</name>
<evidence type="ECO:0000256" key="1">
    <source>
        <dbReference type="SAM" id="MobiDB-lite"/>
    </source>
</evidence>
<evidence type="ECO:0000313" key="3">
    <source>
        <dbReference type="Proteomes" id="UP000191024"/>
    </source>
</evidence>